<dbReference type="EMBL" id="BMDZ01000001">
    <property type="protein sequence ID" value="GGB22965.1"/>
    <property type="molecule type" value="Genomic_DNA"/>
</dbReference>
<dbReference type="InterPro" id="IPR016169">
    <property type="entry name" value="FAD-bd_PCMH_sub2"/>
</dbReference>
<feature type="domain" description="FAD-binding PCMH-type" evidence="3">
    <location>
        <begin position="1"/>
        <end position="180"/>
    </location>
</feature>
<evidence type="ECO:0000256" key="1">
    <source>
        <dbReference type="ARBA" id="ARBA00022630"/>
    </source>
</evidence>
<dbReference type="Proteomes" id="UP000603352">
    <property type="component" value="Unassembled WGS sequence"/>
</dbReference>
<dbReference type="PANTHER" id="PTHR11748">
    <property type="entry name" value="D-LACTATE DEHYDROGENASE"/>
    <property type="match status" value="1"/>
</dbReference>
<dbReference type="InterPro" id="IPR016164">
    <property type="entry name" value="FAD-linked_Oxase-like_C"/>
</dbReference>
<keyword evidence="2" id="KW-0274">FAD</keyword>
<evidence type="ECO:0000313" key="5">
    <source>
        <dbReference type="Proteomes" id="UP000603352"/>
    </source>
</evidence>
<keyword evidence="5" id="KW-1185">Reference proteome</keyword>
<sequence length="415" mass="42105">MRPDDEAGLLAMVIDAVKTGRPMAIHAGGSKAGFGRPVVAPAMLDLSGLAGIIDYQPEELMLTLRPGTPLAEVEALLAARGQMLAFEPPGLAALCGADDGAGATIGGTVAAGMAGPRRIRAGGARDHLLGFSAISGRAERFKAGAKVVKNVTGYDLPKLIAGSFGTLALMTELTLKVLPAPEDIVTLVVPAPADTAVTAMTRLQIGPLEPTGLAWLPAALAGDLTEAAEGVLLIRFEGPDGALADRIARAGDAGIGAAGTRVLAAGATRPLWRRIAEVAGILNPQAGEAVWRLSVPPASGARVLAAALACDDARGFIDWGGGLVWVALPEGTGGDGGAGHLRQAVAAQGGGHATLLRGSDILRRRVAVFEPEPPVLARLSERVRAGFDPHGLFNPGRMRASDIGADISAANGGQP</sequence>
<dbReference type="PROSITE" id="PS51387">
    <property type="entry name" value="FAD_PCMH"/>
    <property type="match status" value="1"/>
</dbReference>
<organism evidence="4 5">
    <name type="scientific">Tistrella bauzanensis</name>
    <dbReference type="NCBI Taxonomy" id="657419"/>
    <lineage>
        <taxon>Bacteria</taxon>
        <taxon>Pseudomonadati</taxon>
        <taxon>Pseudomonadota</taxon>
        <taxon>Alphaproteobacteria</taxon>
        <taxon>Geminicoccales</taxon>
        <taxon>Geminicoccaceae</taxon>
        <taxon>Tistrella</taxon>
    </lineage>
</organism>
<dbReference type="NCBIfam" id="NF008439">
    <property type="entry name" value="PRK11282.1"/>
    <property type="match status" value="1"/>
</dbReference>
<dbReference type="SUPFAM" id="SSF56176">
    <property type="entry name" value="FAD-binding/transporter-associated domain-like"/>
    <property type="match status" value="1"/>
</dbReference>
<evidence type="ECO:0000256" key="2">
    <source>
        <dbReference type="ARBA" id="ARBA00022827"/>
    </source>
</evidence>
<evidence type="ECO:0000313" key="4">
    <source>
        <dbReference type="EMBL" id="GGB22965.1"/>
    </source>
</evidence>
<proteinExistence type="predicted"/>
<dbReference type="Pfam" id="PF01565">
    <property type="entry name" value="FAD_binding_4"/>
    <property type="match status" value="1"/>
</dbReference>
<evidence type="ECO:0000259" key="3">
    <source>
        <dbReference type="PROSITE" id="PS51387"/>
    </source>
</evidence>
<dbReference type="InterPro" id="IPR006094">
    <property type="entry name" value="Oxid_FAD_bind_N"/>
</dbReference>
<reference evidence="5" key="1">
    <citation type="journal article" date="2019" name="Int. J. Syst. Evol. Microbiol.">
        <title>The Global Catalogue of Microorganisms (GCM) 10K type strain sequencing project: providing services to taxonomists for standard genome sequencing and annotation.</title>
        <authorList>
            <consortium name="The Broad Institute Genomics Platform"/>
            <consortium name="The Broad Institute Genome Sequencing Center for Infectious Disease"/>
            <person name="Wu L."/>
            <person name="Ma J."/>
        </authorList>
    </citation>
    <scope>NUCLEOTIDE SEQUENCE [LARGE SCALE GENOMIC DNA]</scope>
    <source>
        <strain evidence="5">CGMCC 1.10188</strain>
    </source>
</reference>
<gene>
    <name evidence="4" type="primary">glcE</name>
    <name evidence="4" type="ORF">GCM10011505_00220</name>
</gene>
<dbReference type="InterPro" id="IPR016166">
    <property type="entry name" value="FAD-bd_PCMH"/>
</dbReference>
<accession>A0ABQ1I6X3</accession>
<keyword evidence="1" id="KW-0285">Flavoprotein</keyword>
<name>A0ABQ1I6X3_9PROT</name>
<dbReference type="PANTHER" id="PTHR11748:SF103">
    <property type="entry name" value="GLYCOLATE OXIDASE SUBUNIT GLCE"/>
    <property type="match status" value="1"/>
</dbReference>
<protein>
    <submittedName>
        <fullName evidence="4">2-hydroxy-acid oxidase</fullName>
    </submittedName>
</protein>
<dbReference type="Gene3D" id="3.30.465.10">
    <property type="match status" value="1"/>
</dbReference>
<comment type="caution">
    <text evidence="4">The sequence shown here is derived from an EMBL/GenBank/DDBJ whole genome shotgun (WGS) entry which is preliminary data.</text>
</comment>
<dbReference type="SUPFAM" id="SSF55103">
    <property type="entry name" value="FAD-linked oxidases, C-terminal domain"/>
    <property type="match status" value="1"/>
</dbReference>
<dbReference type="InterPro" id="IPR036318">
    <property type="entry name" value="FAD-bd_PCMH-like_sf"/>
</dbReference>